<evidence type="ECO:0000256" key="8">
    <source>
        <dbReference type="ARBA" id="ARBA00047973"/>
    </source>
</evidence>
<dbReference type="GO" id="GO:0046872">
    <property type="term" value="F:metal ion binding"/>
    <property type="evidence" value="ECO:0007669"/>
    <property type="project" value="UniProtKB-KW"/>
</dbReference>
<dbReference type="NCBIfam" id="NF006875">
    <property type="entry name" value="PRK09372.1"/>
    <property type="match status" value="1"/>
</dbReference>
<comment type="function">
    <text evidence="7 10">Catalyzes the aldol cleavage of 4-hydroxy-4-methyl-2-oxoglutarate (HMG) into 2 molecules of pyruvate. Also contains a secondary oxaloacetate (OAA) decarboxylase activity due to the common pyruvate enolate transition state formed following C-C bond cleavage in the retro-aldol and decarboxylation reactions.</text>
</comment>
<keyword evidence="9" id="KW-0460">Magnesium</keyword>
<feature type="binding site" evidence="9">
    <location>
        <position position="99"/>
    </location>
    <ligand>
        <name>substrate</name>
    </ligand>
</feature>
<evidence type="ECO:0000256" key="9">
    <source>
        <dbReference type="PIRSR" id="PIRSR605493-1"/>
    </source>
</evidence>
<evidence type="ECO:0000256" key="10">
    <source>
        <dbReference type="RuleBase" id="RU004338"/>
    </source>
</evidence>
<evidence type="ECO:0000256" key="4">
    <source>
        <dbReference type="ARBA" id="ARBA00011233"/>
    </source>
</evidence>
<evidence type="ECO:0000256" key="5">
    <source>
        <dbReference type="ARBA" id="ARBA00022723"/>
    </source>
</evidence>
<evidence type="ECO:0000256" key="6">
    <source>
        <dbReference type="ARBA" id="ARBA00023239"/>
    </source>
</evidence>
<dbReference type="Pfam" id="PF03737">
    <property type="entry name" value="RraA-like"/>
    <property type="match status" value="1"/>
</dbReference>
<dbReference type="CDD" id="cd16841">
    <property type="entry name" value="RraA_family"/>
    <property type="match status" value="1"/>
</dbReference>
<comment type="catalytic activity">
    <reaction evidence="8 10">
        <text>oxaloacetate + H(+) = pyruvate + CO2</text>
        <dbReference type="Rhea" id="RHEA:15641"/>
        <dbReference type="ChEBI" id="CHEBI:15361"/>
        <dbReference type="ChEBI" id="CHEBI:15378"/>
        <dbReference type="ChEBI" id="CHEBI:16452"/>
        <dbReference type="ChEBI" id="CHEBI:16526"/>
        <dbReference type="EC" id="4.1.1.112"/>
    </reaction>
</comment>
<dbReference type="Proteomes" id="UP000292424">
    <property type="component" value="Chromosome"/>
</dbReference>
<keyword evidence="12" id="KW-1185">Reference proteome</keyword>
<dbReference type="InterPro" id="IPR010203">
    <property type="entry name" value="RraA"/>
</dbReference>
<comment type="catalytic activity">
    <reaction evidence="1 10">
        <text>4-hydroxy-4-methyl-2-oxoglutarate = 2 pyruvate</text>
        <dbReference type="Rhea" id="RHEA:22748"/>
        <dbReference type="ChEBI" id="CHEBI:15361"/>
        <dbReference type="ChEBI" id="CHEBI:58276"/>
        <dbReference type="EC" id="4.1.3.17"/>
    </reaction>
</comment>
<dbReference type="GO" id="GO:0051252">
    <property type="term" value="P:regulation of RNA metabolic process"/>
    <property type="evidence" value="ECO:0007669"/>
    <property type="project" value="InterPro"/>
</dbReference>
<dbReference type="PANTHER" id="PTHR33254:SF4">
    <property type="entry name" value="4-HYDROXY-4-METHYL-2-OXOGLUTARATE ALDOLASE 3-RELATED"/>
    <property type="match status" value="1"/>
</dbReference>
<accession>A0A5P2G961</accession>
<dbReference type="GO" id="GO:0008428">
    <property type="term" value="F:ribonuclease inhibitor activity"/>
    <property type="evidence" value="ECO:0007669"/>
    <property type="project" value="InterPro"/>
</dbReference>
<comment type="similarity">
    <text evidence="3 10">Belongs to the class II aldolase/RraA-like family.</text>
</comment>
<reference evidence="11 12" key="1">
    <citation type="submission" date="2019-09" db="EMBL/GenBank/DDBJ databases">
        <title>Complete genome sequence of Arachidicoccus sp. B3-10 isolated from apple orchard soil.</title>
        <authorList>
            <person name="Kim H.S."/>
            <person name="Han K.-I."/>
            <person name="Suh M.K."/>
            <person name="Lee K.C."/>
            <person name="Eom M.K."/>
            <person name="Kim J.-S."/>
            <person name="Kang S.W."/>
            <person name="Sin Y."/>
            <person name="Lee J.-S."/>
        </authorList>
    </citation>
    <scope>NUCLEOTIDE SEQUENCE [LARGE SCALE GENOMIC DNA]</scope>
    <source>
        <strain evidence="11 12">B3-10</strain>
    </source>
</reference>
<comment type="cofactor">
    <cofactor evidence="9">
        <name>Mg(2+)</name>
        <dbReference type="ChEBI" id="CHEBI:18420"/>
    </cofactor>
</comment>
<dbReference type="InterPro" id="IPR036704">
    <property type="entry name" value="RraA/RraA-like_sf"/>
</dbReference>
<evidence type="ECO:0000313" key="12">
    <source>
        <dbReference type="Proteomes" id="UP000292424"/>
    </source>
</evidence>
<organism evidence="11 12">
    <name type="scientific">Rhizosphaericola mali</name>
    <dbReference type="NCBI Taxonomy" id="2545455"/>
    <lineage>
        <taxon>Bacteria</taxon>
        <taxon>Pseudomonadati</taxon>
        <taxon>Bacteroidota</taxon>
        <taxon>Chitinophagia</taxon>
        <taxon>Chitinophagales</taxon>
        <taxon>Chitinophagaceae</taxon>
        <taxon>Rhizosphaericola</taxon>
    </lineage>
</organism>
<dbReference type="KEGG" id="arac:E0W69_018075"/>
<dbReference type="PANTHER" id="PTHR33254">
    <property type="entry name" value="4-HYDROXY-4-METHYL-2-OXOGLUTARATE ALDOLASE 3-RELATED"/>
    <property type="match status" value="1"/>
</dbReference>
<name>A0A5P2G961_9BACT</name>
<evidence type="ECO:0000256" key="3">
    <source>
        <dbReference type="ARBA" id="ARBA00008621"/>
    </source>
</evidence>
<dbReference type="EMBL" id="CP044016">
    <property type="protein sequence ID" value="QES90482.1"/>
    <property type="molecule type" value="Genomic_DNA"/>
</dbReference>
<evidence type="ECO:0000256" key="2">
    <source>
        <dbReference type="ARBA" id="ARBA00001968"/>
    </source>
</evidence>
<evidence type="ECO:0000256" key="7">
    <source>
        <dbReference type="ARBA" id="ARBA00025046"/>
    </source>
</evidence>
<dbReference type="AlphaFoldDB" id="A0A5P2G961"/>
<keyword evidence="6 10" id="KW-0456">Lyase</keyword>
<dbReference type="RefSeq" id="WP_131331463.1">
    <property type="nucleotide sequence ID" value="NZ_CP044016.1"/>
</dbReference>
<sequence>MKRLNTTDLCDDFILELKVATPIGFKDYGNRKSFYGKIVTLKVLENNPLIRKTLSEPGHGKVLVVDGSNSYRCALMGDNIAKLALKNGWEGVIIYGAIRDSVEIGKLDIGVKATHLIPIKSGKEELGEKNISLHFAGIEFIPDQYVYCDEDGIVVSRRNYG</sequence>
<dbReference type="GO" id="GO:0047443">
    <property type="term" value="F:4-hydroxy-4-methyl-2-oxoglutarate aldolase activity"/>
    <property type="evidence" value="ECO:0007669"/>
    <property type="project" value="UniProtKB-EC"/>
</dbReference>
<dbReference type="NCBIfam" id="TIGR01935">
    <property type="entry name" value="NOT-MenG"/>
    <property type="match status" value="1"/>
</dbReference>
<keyword evidence="5 9" id="KW-0479">Metal-binding</keyword>
<dbReference type="Gene3D" id="3.50.30.40">
    <property type="entry name" value="Ribonuclease E inhibitor RraA/RraA-like"/>
    <property type="match status" value="1"/>
</dbReference>
<evidence type="ECO:0000256" key="1">
    <source>
        <dbReference type="ARBA" id="ARBA00001342"/>
    </source>
</evidence>
<proteinExistence type="inferred from homology"/>
<comment type="cofactor">
    <cofactor evidence="2 10">
        <name>a divalent metal cation</name>
        <dbReference type="ChEBI" id="CHEBI:60240"/>
    </cofactor>
</comment>
<dbReference type="GO" id="GO:0008948">
    <property type="term" value="F:oxaloacetate decarboxylase activity"/>
    <property type="evidence" value="ECO:0007669"/>
    <property type="project" value="UniProtKB-EC"/>
</dbReference>
<feature type="binding site" evidence="9">
    <location>
        <position position="100"/>
    </location>
    <ligand>
        <name>Mg(2+)</name>
        <dbReference type="ChEBI" id="CHEBI:18420"/>
    </ligand>
</feature>
<dbReference type="InterPro" id="IPR005493">
    <property type="entry name" value="RraA/RraA-like"/>
</dbReference>
<dbReference type="EC" id="4.1.1.112" evidence="10"/>
<comment type="subunit">
    <text evidence="4 10">Homotrimer.</text>
</comment>
<dbReference type="EC" id="4.1.3.17" evidence="10"/>
<gene>
    <name evidence="11" type="ORF">E0W69_018075</name>
</gene>
<feature type="binding site" evidence="9">
    <location>
        <begin position="77"/>
        <end position="80"/>
    </location>
    <ligand>
        <name>substrate</name>
    </ligand>
</feature>
<protein>
    <recommendedName>
        <fullName evidence="10">4-hydroxy-4-methyl-2-oxoglutarate aldolase</fullName>
        <shortName evidence="10">HMG aldolase</shortName>
        <ecNumber evidence="10">4.1.1.112</ecNumber>
        <ecNumber evidence="10">4.1.3.17</ecNumber>
    </recommendedName>
    <alternativeName>
        <fullName evidence="10">Oxaloacetate decarboxylase</fullName>
    </alternativeName>
</protein>
<dbReference type="OrthoDB" id="9784786at2"/>
<dbReference type="SUPFAM" id="SSF89562">
    <property type="entry name" value="RraA-like"/>
    <property type="match status" value="1"/>
</dbReference>
<evidence type="ECO:0000313" key="11">
    <source>
        <dbReference type="EMBL" id="QES90482.1"/>
    </source>
</evidence>